<dbReference type="Proteomes" id="UP000078459">
    <property type="component" value="Unassembled WGS sequence"/>
</dbReference>
<evidence type="ECO:0000313" key="2">
    <source>
        <dbReference type="EMBL" id="OAQ39284.1"/>
    </source>
</evidence>
<keyword evidence="3" id="KW-1185">Reference proteome</keyword>
<dbReference type="AlphaFoldDB" id="A0A179DEF9"/>
<proteinExistence type="predicted"/>
<reference evidence="2 3" key="2">
    <citation type="submission" date="2016-06" db="EMBL/GenBank/DDBJ databases">
        <title>Pedobacter psychrophilus sp. nov., isolated from Antarctic fragmentary rock.</title>
        <authorList>
            <person name="Svec P."/>
        </authorList>
    </citation>
    <scope>NUCLEOTIDE SEQUENCE [LARGE SCALE GENOMIC DNA]</scope>
    <source>
        <strain evidence="2 3">CCM 8644</strain>
    </source>
</reference>
<accession>A0A179DEF9</accession>
<dbReference type="EMBL" id="LWHJ01000028">
    <property type="protein sequence ID" value="OAQ39284.1"/>
    <property type="molecule type" value="Genomic_DNA"/>
</dbReference>
<comment type="caution">
    <text evidence="2">The sequence shown here is derived from an EMBL/GenBank/DDBJ whole genome shotgun (WGS) entry which is preliminary data.</text>
</comment>
<protein>
    <submittedName>
        <fullName evidence="2">Uncharacterized protein</fullName>
    </submittedName>
</protein>
<keyword evidence="1" id="KW-1133">Transmembrane helix</keyword>
<organism evidence="2 3">
    <name type="scientific">Pedobacter psychrophilus</name>
    <dbReference type="NCBI Taxonomy" id="1826909"/>
    <lineage>
        <taxon>Bacteria</taxon>
        <taxon>Pseudomonadati</taxon>
        <taxon>Bacteroidota</taxon>
        <taxon>Sphingobacteriia</taxon>
        <taxon>Sphingobacteriales</taxon>
        <taxon>Sphingobacteriaceae</taxon>
        <taxon>Pedobacter</taxon>
    </lineage>
</organism>
<keyword evidence="1" id="KW-0472">Membrane</keyword>
<sequence length="78" mass="9456">MAYQKFRDRQKSPTKRFLLILGLIMFAVYFSIGICIIFWDKFPLLYGVDKIWKISFGLLLIVYSFFRFVRLIKNQQHD</sequence>
<dbReference type="STRING" id="1826909.A5893_11500"/>
<keyword evidence="1" id="KW-0812">Transmembrane</keyword>
<feature type="transmembrane region" description="Helical" evidence="1">
    <location>
        <begin position="51"/>
        <end position="69"/>
    </location>
</feature>
<evidence type="ECO:0000313" key="3">
    <source>
        <dbReference type="Proteomes" id="UP000078459"/>
    </source>
</evidence>
<name>A0A179DEF9_9SPHI</name>
<feature type="transmembrane region" description="Helical" evidence="1">
    <location>
        <begin position="17"/>
        <end position="39"/>
    </location>
</feature>
<gene>
    <name evidence="2" type="ORF">A5893_11500</name>
</gene>
<evidence type="ECO:0000256" key="1">
    <source>
        <dbReference type="SAM" id="Phobius"/>
    </source>
</evidence>
<reference evidence="2 3" key="1">
    <citation type="submission" date="2016-04" db="EMBL/GenBank/DDBJ databases">
        <authorList>
            <person name="Evans L.H."/>
            <person name="Alamgir A."/>
            <person name="Owens N."/>
            <person name="Weber N.D."/>
            <person name="Virtaneva K."/>
            <person name="Barbian K."/>
            <person name="Babar A."/>
            <person name="Rosenke K."/>
        </authorList>
    </citation>
    <scope>NUCLEOTIDE SEQUENCE [LARGE SCALE GENOMIC DNA]</scope>
    <source>
        <strain evidence="2 3">CCM 8644</strain>
    </source>
</reference>